<feature type="transmembrane region" description="Helical" evidence="8">
    <location>
        <begin position="279"/>
        <end position="298"/>
    </location>
</feature>
<evidence type="ECO:0000313" key="13">
    <source>
        <dbReference type="Proteomes" id="UP001281731"/>
    </source>
</evidence>
<dbReference type="PANTHER" id="PTHR48020">
    <property type="entry name" value="PROTON MYO-INOSITOL COTRANSPORTER"/>
    <property type="match status" value="1"/>
</dbReference>
<evidence type="ECO:0000256" key="7">
    <source>
        <dbReference type="RuleBase" id="RU003346"/>
    </source>
</evidence>
<dbReference type="InterPro" id="IPR020846">
    <property type="entry name" value="MFS_dom"/>
</dbReference>
<dbReference type="AlphaFoldDB" id="A0AAW9HJU6"/>
<evidence type="ECO:0000313" key="11">
    <source>
        <dbReference type="EMBL" id="MDY5154191.1"/>
    </source>
</evidence>
<keyword evidence="5 8" id="KW-1133">Transmembrane helix</keyword>
<accession>A0AAW9HJU6</accession>
<dbReference type="PROSITE" id="PS00217">
    <property type="entry name" value="SUGAR_TRANSPORT_2"/>
    <property type="match status" value="1"/>
</dbReference>
<dbReference type="EMBL" id="JAWNGA010000006">
    <property type="protein sequence ID" value="MDY5132980.1"/>
    <property type="molecule type" value="Genomic_DNA"/>
</dbReference>
<dbReference type="Gene3D" id="1.20.1250.20">
    <property type="entry name" value="MFS general substrate transporter like domains"/>
    <property type="match status" value="2"/>
</dbReference>
<feature type="domain" description="Major facilitator superfamily (MFS) profile" evidence="9">
    <location>
        <begin position="9"/>
        <end position="432"/>
    </location>
</feature>
<feature type="transmembrane region" description="Helical" evidence="8">
    <location>
        <begin position="310"/>
        <end position="330"/>
    </location>
</feature>
<reference evidence="11 12" key="1">
    <citation type="submission" date="2023-10" db="EMBL/GenBank/DDBJ databases">
        <title>Whole Genome based description of the genera Actinobaculum and Actinotignum reveals a complex phylogenetic relationship within the species included in the genus Actinotignum.</title>
        <authorList>
            <person name="Jensen C.S."/>
            <person name="Dargis R."/>
            <person name="Kemp M."/>
            <person name="Christensen J.J."/>
        </authorList>
    </citation>
    <scope>NUCLEOTIDE SEQUENCE</scope>
    <source>
        <strain evidence="11">SLA_B511</strain>
        <strain evidence="10 12">SLA_B974</strain>
    </source>
</reference>
<evidence type="ECO:0000313" key="12">
    <source>
        <dbReference type="Proteomes" id="UP001275049"/>
    </source>
</evidence>
<dbReference type="PRINTS" id="PR00171">
    <property type="entry name" value="SUGRTRNSPORT"/>
</dbReference>
<dbReference type="GO" id="GO:0005886">
    <property type="term" value="C:plasma membrane"/>
    <property type="evidence" value="ECO:0007669"/>
    <property type="project" value="UniProtKB-SubCell"/>
</dbReference>
<evidence type="ECO:0000313" key="10">
    <source>
        <dbReference type="EMBL" id="MDY5132980.1"/>
    </source>
</evidence>
<dbReference type="Pfam" id="PF00083">
    <property type="entry name" value="Sugar_tr"/>
    <property type="match status" value="1"/>
</dbReference>
<keyword evidence="12" id="KW-1185">Reference proteome</keyword>
<protein>
    <submittedName>
        <fullName evidence="11">Sugar porter family MFS transporter</fullName>
    </submittedName>
</protein>
<feature type="transmembrane region" description="Helical" evidence="8">
    <location>
        <begin position="410"/>
        <end position="428"/>
    </location>
</feature>
<feature type="transmembrane region" description="Helical" evidence="8">
    <location>
        <begin position="167"/>
        <end position="186"/>
    </location>
</feature>
<evidence type="ECO:0000256" key="2">
    <source>
        <dbReference type="ARBA" id="ARBA00010992"/>
    </source>
</evidence>
<dbReference type="InterPro" id="IPR005829">
    <property type="entry name" value="Sugar_transporter_CS"/>
</dbReference>
<evidence type="ECO:0000256" key="4">
    <source>
        <dbReference type="ARBA" id="ARBA00022692"/>
    </source>
</evidence>
<feature type="transmembrane region" description="Helical" evidence="8">
    <location>
        <begin position="342"/>
        <end position="367"/>
    </location>
</feature>
<dbReference type="InterPro" id="IPR005828">
    <property type="entry name" value="MFS_sugar_transport-like"/>
</dbReference>
<dbReference type="InterPro" id="IPR003663">
    <property type="entry name" value="Sugar/inositol_transpt"/>
</dbReference>
<proteinExistence type="inferred from homology"/>
<evidence type="ECO:0000256" key="8">
    <source>
        <dbReference type="SAM" id="Phobius"/>
    </source>
</evidence>
<comment type="caution">
    <text evidence="11">The sequence shown here is derived from an EMBL/GenBank/DDBJ whole genome shotgun (WGS) entry which is preliminary data.</text>
</comment>
<evidence type="ECO:0000256" key="3">
    <source>
        <dbReference type="ARBA" id="ARBA00022448"/>
    </source>
</evidence>
<feature type="transmembrane region" description="Helical" evidence="8">
    <location>
        <begin position="388"/>
        <end position="404"/>
    </location>
</feature>
<evidence type="ECO:0000259" key="9">
    <source>
        <dbReference type="PROSITE" id="PS50850"/>
    </source>
</evidence>
<dbReference type="EMBL" id="JAWNGC010000001">
    <property type="protein sequence ID" value="MDY5154191.1"/>
    <property type="molecule type" value="Genomic_DNA"/>
</dbReference>
<comment type="subcellular location">
    <subcellularLocation>
        <location evidence="1">Cell membrane</location>
        <topology evidence="1">Multi-pass membrane protein</topology>
    </subcellularLocation>
</comment>
<dbReference type="Proteomes" id="UP001275049">
    <property type="component" value="Unassembled WGS sequence"/>
</dbReference>
<dbReference type="InterPro" id="IPR050814">
    <property type="entry name" value="Myo-inositol_Transporter"/>
</dbReference>
<feature type="transmembrane region" description="Helical" evidence="8">
    <location>
        <begin position="105"/>
        <end position="122"/>
    </location>
</feature>
<dbReference type="GO" id="GO:0022857">
    <property type="term" value="F:transmembrane transporter activity"/>
    <property type="evidence" value="ECO:0007669"/>
    <property type="project" value="InterPro"/>
</dbReference>
<dbReference type="PROSITE" id="PS50850">
    <property type="entry name" value="MFS"/>
    <property type="match status" value="1"/>
</dbReference>
<gene>
    <name evidence="11" type="ORF">R6G80_00385</name>
    <name evidence="10" type="ORF">R6G86_04375</name>
</gene>
<feature type="transmembrane region" description="Helical" evidence="8">
    <location>
        <begin position="45"/>
        <end position="66"/>
    </location>
</feature>
<evidence type="ECO:0000256" key="1">
    <source>
        <dbReference type="ARBA" id="ARBA00004651"/>
    </source>
</evidence>
<dbReference type="RefSeq" id="WP_022866021.1">
    <property type="nucleotide sequence ID" value="NZ_CAMYCL010000001.1"/>
</dbReference>
<name>A0AAW9HJU6_9ACTO</name>
<dbReference type="NCBIfam" id="TIGR00879">
    <property type="entry name" value="SP"/>
    <property type="match status" value="1"/>
</dbReference>
<evidence type="ECO:0000256" key="5">
    <source>
        <dbReference type="ARBA" id="ARBA00022989"/>
    </source>
</evidence>
<comment type="similarity">
    <text evidence="2 7">Belongs to the major facilitator superfamily. Sugar transporter (TC 2.A.1.1) family.</text>
</comment>
<feature type="transmembrane region" description="Helical" evidence="8">
    <location>
        <begin position="134"/>
        <end position="155"/>
    </location>
</feature>
<dbReference type="PANTHER" id="PTHR48020:SF12">
    <property type="entry name" value="PROTON MYO-INOSITOL COTRANSPORTER"/>
    <property type="match status" value="1"/>
</dbReference>
<dbReference type="InterPro" id="IPR036259">
    <property type="entry name" value="MFS_trans_sf"/>
</dbReference>
<organism evidence="11 13">
    <name type="scientific">Actinotignum urinale</name>
    <dbReference type="NCBI Taxonomy" id="190146"/>
    <lineage>
        <taxon>Bacteria</taxon>
        <taxon>Bacillati</taxon>
        <taxon>Actinomycetota</taxon>
        <taxon>Actinomycetes</taxon>
        <taxon>Actinomycetales</taxon>
        <taxon>Actinomycetaceae</taxon>
        <taxon>Actinotignum</taxon>
    </lineage>
</organism>
<sequence length="445" mass="47887">MKKHLVGFSATAASLGGLLFGFDTSVISGTTDAMQKLWNLSAGELGFTVSCALIGTIIGALGGGMPADKYGRLPMLKVIAFLYTTTAVLVAVAPTWWFFIVFRTLGGVAIGASSVIAPLYLAEIAPTKRRGKLVATFQLNIVMGIVLAYLSNFIIVKLMPIEIGWRWMLAVQAVPAVVFWILCYVIPESPRWLYRKGRTEEAKEIMGGLFDDDEYNRVLTLLRKPQATQKASAPFFNKHNARPIFMAALIAFFSQFAGTNAVLYYAPSLLANAGIPGDAAFAASILVGLTNLIFTFIGRALVDRVGRRPLVGWGTAIDCIALFAIAFIFARSGGKLDQQSGILVLVLILVFIAALATGIGSVLWVFISESFAPAYRAGGQAVGSASHWISAAIISGTFPVLFEWSKTGTFIFYGACMFAAVLWVIFLMPETKGRALEEIGADTTN</sequence>
<keyword evidence="4 8" id="KW-0812">Transmembrane</keyword>
<dbReference type="Proteomes" id="UP001281731">
    <property type="component" value="Unassembled WGS sequence"/>
</dbReference>
<dbReference type="SUPFAM" id="SSF103473">
    <property type="entry name" value="MFS general substrate transporter"/>
    <property type="match status" value="1"/>
</dbReference>
<keyword evidence="3 7" id="KW-0813">Transport</keyword>
<feature type="transmembrane region" description="Helical" evidence="8">
    <location>
        <begin position="244"/>
        <end position="267"/>
    </location>
</feature>
<evidence type="ECO:0000256" key="6">
    <source>
        <dbReference type="ARBA" id="ARBA00023136"/>
    </source>
</evidence>
<feature type="transmembrane region" description="Helical" evidence="8">
    <location>
        <begin position="78"/>
        <end position="99"/>
    </location>
</feature>
<keyword evidence="6 8" id="KW-0472">Membrane</keyword>